<dbReference type="SUPFAM" id="SSF54637">
    <property type="entry name" value="Thioesterase/thiol ester dehydrase-isomerase"/>
    <property type="match status" value="1"/>
</dbReference>
<dbReference type="eggNOG" id="COG2030">
    <property type="taxonomic scope" value="Bacteria"/>
</dbReference>
<dbReference type="Proteomes" id="UP000027037">
    <property type="component" value="Unassembled WGS sequence"/>
</dbReference>
<dbReference type="InterPro" id="IPR002539">
    <property type="entry name" value="MaoC-like_dom"/>
</dbReference>
<dbReference type="PATRIC" id="fig|1280946.3.peg.3137"/>
<evidence type="ECO:0000259" key="1">
    <source>
        <dbReference type="Pfam" id="PF01575"/>
    </source>
</evidence>
<keyword evidence="3" id="KW-1185">Reference proteome</keyword>
<protein>
    <recommendedName>
        <fullName evidence="1">MaoC-like domain-containing protein</fullName>
    </recommendedName>
</protein>
<accession>A0A062U0Y0</accession>
<dbReference type="InterPro" id="IPR029069">
    <property type="entry name" value="HotDog_dom_sf"/>
</dbReference>
<proteinExistence type="predicted"/>
<dbReference type="RefSeq" id="WP_051601637.1">
    <property type="nucleotide sequence ID" value="NZ_AWFF01000076.1"/>
</dbReference>
<dbReference type="PANTHER" id="PTHR42993">
    <property type="entry name" value="MAOC-LIKE DEHYDRATASE DOMAIN-CONTAINING PROTEIN"/>
    <property type="match status" value="1"/>
</dbReference>
<dbReference type="CDD" id="cd03450">
    <property type="entry name" value="NodN"/>
    <property type="match status" value="1"/>
</dbReference>
<sequence>MSVRLLEELVEKTGQELGVSPWVQISQEQVNRFADVTIDPDWMHIDVERAKRGPVGQTIGQGFLTLSLLTHFSHALDFLPEDVVYAYNYGLDRVRWIEPVPVGSRIRNRMRLLEVRDRGDRQYLIKTENHIEIENRDRPAMIAEWLGLLQGAQEGQAYEAW</sequence>
<dbReference type="InterPro" id="IPR039375">
    <property type="entry name" value="NodN-like"/>
</dbReference>
<gene>
    <name evidence="2" type="ORF">HY29_05235</name>
</gene>
<dbReference type="EMBL" id="AWFF01000076">
    <property type="protein sequence ID" value="KCZ51942.1"/>
    <property type="molecule type" value="Genomic_DNA"/>
</dbReference>
<dbReference type="AlphaFoldDB" id="A0A062U0Y0"/>
<evidence type="ECO:0000313" key="2">
    <source>
        <dbReference type="EMBL" id="KCZ51942.1"/>
    </source>
</evidence>
<name>A0A062U0Y0_9PROT</name>
<organism evidence="2 3">
    <name type="scientific">Hyphomonas beringensis</name>
    <dbReference type="NCBI Taxonomy" id="1280946"/>
    <lineage>
        <taxon>Bacteria</taxon>
        <taxon>Pseudomonadati</taxon>
        <taxon>Pseudomonadota</taxon>
        <taxon>Alphaproteobacteria</taxon>
        <taxon>Hyphomonadales</taxon>
        <taxon>Hyphomonadaceae</taxon>
        <taxon>Hyphomonas</taxon>
    </lineage>
</organism>
<reference evidence="2 3" key="1">
    <citation type="journal article" date="2014" name="Antonie Van Leeuwenhoek">
        <title>Hyphomonas beringensis sp. nov. and Hyphomonas chukchiensis sp. nov., isolated from surface seawater of the Bering Sea and Chukchi Sea.</title>
        <authorList>
            <person name="Li C."/>
            <person name="Lai Q."/>
            <person name="Li G."/>
            <person name="Dong C."/>
            <person name="Wang J."/>
            <person name="Liao Y."/>
            <person name="Shao Z."/>
        </authorList>
    </citation>
    <scope>NUCLEOTIDE SEQUENCE [LARGE SCALE GENOMIC DNA]</scope>
    <source>
        <strain evidence="2 3">25B14_1</strain>
    </source>
</reference>
<comment type="caution">
    <text evidence="2">The sequence shown here is derived from an EMBL/GenBank/DDBJ whole genome shotgun (WGS) entry which is preliminary data.</text>
</comment>
<dbReference type="Pfam" id="PF01575">
    <property type="entry name" value="MaoC_dehydratas"/>
    <property type="match status" value="1"/>
</dbReference>
<feature type="domain" description="MaoC-like" evidence="1">
    <location>
        <begin position="12"/>
        <end position="131"/>
    </location>
</feature>
<dbReference type="Gene3D" id="3.10.129.10">
    <property type="entry name" value="Hotdog Thioesterase"/>
    <property type="match status" value="1"/>
</dbReference>
<dbReference type="STRING" id="1280946.HY29_05235"/>
<evidence type="ECO:0000313" key="3">
    <source>
        <dbReference type="Proteomes" id="UP000027037"/>
    </source>
</evidence>
<dbReference type="PANTHER" id="PTHR42993:SF1">
    <property type="entry name" value="MAOC-LIKE DEHYDRATASE DOMAIN-CONTAINING PROTEIN"/>
    <property type="match status" value="1"/>
</dbReference>